<proteinExistence type="predicted"/>
<dbReference type="Pfam" id="PF00004">
    <property type="entry name" value="AAA"/>
    <property type="match status" value="1"/>
</dbReference>
<dbReference type="SUPFAM" id="SSF52540">
    <property type="entry name" value="P-loop containing nucleoside triphosphate hydrolases"/>
    <property type="match status" value="1"/>
</dbReference>
<protein>
    <submittedName>
        <fullName evidence="2">ATP-binding protein</fullName>
    </submittedName>
</protein>
<dbReference type="EMBL" id="VMBB01000021">
    <property type="protein sequence ID" value="MDR8261604.1"/>
    <property type="molecule type" value="Genomic_DNA"/>
</dbReference>
<feature type="domain" description="ATPase AAA-type core" evidence="1">
    <location>
        <begin position="24"/>
        <end position="157"/>
    </location>
</feature>
<name>A0ABD5D8T2_ACIBA</name>
<evidence type="ECO:0000259" key="1">
    <source>
        <dbReference type="Pfam" id="PF00004"/>
    </source>
</evidence>
<dbReference type="Gene3D" id="3.40.50.300">
    <property type="entry name" value="P-loop containing nucleotide triphosphate hydrolases"/>
    <property type="match status" value="1"/>
</dbReference>
<sequence length="336" mass="37698">MQVSIGNAAQLIKEYLKADIVPFIIGSPAIGKSSIVKSIADAAKLKLIDVRVAEMDPTDIAGFPIVENERSFYAPPTMFPLVDDEIPDGYHGWLLFLDELPNAPAAVQNVTYRLILDRMIGQKHLHENVFIVAAGNKDTDNCHTESLSSALISRMAVFEVYADPREWCEYASSVEADYRIIGLINWRGDLLYTFNPESADPVYASPRTWMMTDRLINKKPVTDETVKLLAPLISEGVAREFVAFSQIFNDLPSISKIIQSPKGTPVPDRMDIKWATLTAVAASATEDNIDKLVQYIDRFPGEYRVVCMKQIGKRNPKLLETKTLEKWFEDNAEELI</sequence>
<dbReference type="InterPro" id="IPR003959">
    <property type="entry name" value="ATPase_AAA_core"/>
</dbReference>
<keyword evidence="2" id="KW-0547">Nucleotide-binding</keyword>
<accession>A0ABD5D8T2</accession>
<gene>
    <name evidence="2" type="ORF">FPK87_14195</name>
</gene>
<evidence type="ECO:0000313" key="2">
    <source>
        <dbReference type="EMBL" id="MDR8261604.1"/>
    </source>
</evidence>
<dbReference type="InterPro" id="IPR027417">
    <property type="entry name" value="P-loop_NTPase"/>
</dbReference>
<keyword evidence="2" id="KW-0067">ATP-binding</keyword>
<reference evidence="2" key="1">
    <citation type="submission" date="2019-07" db="EMBL/GenBank/DDBJ databases">
        <title>Biological characteristics of mucoid Acinetobacter baumannii from a general hospital in China.</title>
        <authorList>
            <person name="Hua X."/>
            <person name="Yu Y."/>
        </authorList>
    </citation>
    <scope>NUCLEOTIDE SEQUENCE [LARGE SCALE GENOMIC DNA]</scope>
    <source>
        <strain evidence="2">N41</strain>
    </source>
</reference>
<organism evidence="2">
    <name type="scientific">Acinetobacter baumannii</name>
    <dbReference type="NCBI Taxonomy" id="470"/>
    <lineage>
        <taxon>Bacteria</taxon>
        <taxon>Pseudomonadati</taxon>
        <taxon>Pseudomonadota</taxon>
        <taxon>Gammaproteobacteria</taxon>
        <taxon>Moraxellales</taxon>
        <taxon>Moraxellaceae</taxon>
        <taxon>Acinetobacter</taxon>
        <taxon>Acinetobacter calcoaceticus/baumannii complex</taxon>
    </lineage>
</organism>
<dbReference type="CDD" id="cd00009">
    <property type="entry name" value="AAA"/>
    <property type="match status" value="1"/>
</dbReference>
<dbReference type="AlphaFoldDB" id="A0ABD5D8T2"/>
<dbReference type="RefSeq" id="WP_004716555.1">
    <property type="nucleotide sequence ID" value="NZ_JBNOPR010000022.1"/>
</dbReference>
<dbReference type="GO" id="GO:0005524">
    <property type="term" value="F:ATP binding"/>
    <property type="evidence" value="ECO:0007669"/>
    <property type="project" value="UniProtKB-KW"/>
</dbReference>
<comment type="caution">
    <text evidence="2">The sequence shown here is derived from an EMBL/GenBank/DDBJ whole genome shotgun (WGS) entry which is preliminary data.</text>
</comment>